<keyword evidence="3" id="KW-1185">Reference proteome</keyword>
<dbReference type="Pfam" id="PF04759">
    <property type="entry name" value="DUF617"/>
    <property type="match status" value="1"/>
</dbReference>
<reference evidence="2 3" key="1">
    <citation type="submission" date="2021-03" db="EMBL/GenBank/DDBJ databases">
        <authorList>
            <person name="King G.J."/>
            <person name="Bancroft I."/>
            <person name="Baten A."/>
            <person name="Bloomfield J."/>
            <person name="Borpatragohain P."/>
            <person name="He Z."/>
            <person name="Irish N."/>
            <person name="Irwin J."/>
            <person name="Liu K."/>
            <person name="Mauleon R.P."/>
            <person name="Moore J."/>
            <person name="Morris R."/>
            <person name="Ostergaard L."/>
            <person name="Wang B."/>
            <person name="Wells R."/>
        </authorList>
    </citation>
    <scope>NUCLEOTIDE SEQUENCE [LARGE SCALE GENOMIC DNA]</scope>
    <source>
        <strain evidence="2">R-o-18</strain>
        <tissue evidence="2">Leaf</tissue>
    </source>
</reference>
<accession>A0ABQ7MA55</accession>
<protein>
    <submittedName>
        <fullName evidence="2">Uncharacterized protein</fullName>
    </submittedName>
</protein>
<organism evidence="2 3">
    <name type="scientific">Brassica rapa subsp. trilocularis</name>
    <dbReference type="NCBI Taxonomy" id="1813537"/>
    <lineage>
        <taxon>Eukaryota</taxon>
        <taxon>Viridiplantae</taxon>
        <taxon>Streptophyta</taxon>
        <taxon>Embryophyta</taxon>
        <taxon>Tracheophyta</taxon>
        <taxon>Spermatophyta</taxon>
        <taxon>Magnoliopsida</taxon>
        <taxon>eudicotyledons</taxon>
        <taxon>Gunneridae</taxon>
        <taxon>Pentapetalae</taxon>
        <taxon>rosids</taxon>
        <taxon>malvids</taxon>
        <taxon>Brassicales</taxon>
        <taxon>Brassicaceae</taxon>
        <taxon>Brassiceae</taxon>
        <taxon>Brassica</taxon>
    </lineage>
</organism>
<feature type="compositionally biased region" description="Basic and acidic residues" evidence="1">
    <location>
        <begin position="474"/>
        <end position="484"/>
    </location>
</feature>
<feature type="region of interest" description="Disordered" evidence="1">
    <location>
        <begin position="839"/>
        <end position="877"/>
    </location>
</feature>
<feature type="region of interest" description="Disordered" evidence="1">
    <location>
        <begin position="18"/>
        <end position="41"/>
    </location>
</feature>
<comment type="caution">
    <text evidence="2">The sequence shown here is derived from an EMBL/GenBank/DDBJ whole genome shotgun (WGS) entry which is preliminary data.</text>
</comment>
<sequence>MLQHQELALQRSFSCNTRKISPETSPARRLHARSRSSSSSLIPPIPEHELFLVPFQSFTSSSKNTVKVNVKLSFFSRAIINLVNLPPSPSSSGVSNQLITGKSSSLGRRVTGTLYGHRRGHVTFSVQDGPRAEPVFLLDLAMSTETLGKEMSSGLVRIALECERRHRSGTTKLFHEPKWTMYCNGRKYGSAVSRGGACTELDLRVLNTVSSVTVGAGVIPTASDVSGGGTELGELLYMRGRFERVVGGRDSEAFYMMNPDENEGPELTAMTHFLFLKPKSVFIQIVPLGTDWAAETYYGEPAKKLGLKYIGYKIMPQESSLYDEYGKDDPVIRDPDRQNVKLDLRRFRETLARSYDFSIRRRVREEVPLFFLSLERKFFICLFRKRFGKHNCEIWANSKGHFCNLQSMGSETELSKVQGPVLQNPQNPPLERSIVLLSGLVDDDPGGYHGGFRARRQASPDLRARHRGGAEPGDGVRGESEHDLGFGGGAERGEEFVVACGGSWLRETTKKMKRPRFEIGLAAVSGSDVTTPLGTKRARAQRRDEPAREKVHVPVQYRLGGAGCDGRCGCDFEMLTGLFRFDPPPPFDASILTPAQLVTLNELQKKYPGSAKTSLARRIRVELIKDQAELEGREVTQYEFNVAYDLKEVMYWVPPPQLEGTRISTLELQLEELCLPCGENIAHDFDSLVLINECLDLICETRKLDELRIEKLASDHIEVCFDKNYLCASIDLEYKFLMLNEPRPLLELADLGDELDVDMLLLRIENPLVKNYHENVSIVYYLIDGDRVDYFVKTFMGSETELSKVQGPVLQNPQNPPLERSIVLLSGLVDDDPGGYHGGFRARRQASPDLRARHRGGAEPGDGVRGESEHDLGFGGGAERGEEFVVACGGSWLRETTKKMKRPRFEIGLAAVSGSDVTTPLGTKRARAQRRDEPAREKVHVPVQYRLGGAGCDGRCGCDFEMLTGLFRFDPV</sequence>
<feature type="region of interest" description="Disordered" evidence="1">
    <location>
        <begin position="916"/>
        <end position="936"/>
    </location>
</feature>
<evidence type="ECO:0000256" key="1">
    <source>
        <dbReference type="SAM" id="MobiDB-lite"/>
    </source>
</evidence>
<evidence type="ECO:0000313" key="2">
    <source>
        <dbReference type="EMBL" id="KAG5395655.1"/>
    </source>
</evidence>
<feature type="compositionally biased region" description="Basic and acidic residues" evidence="1">
    <location>
        <begin position="862"/>
        <end position="872"/>
    </location>
</feature>
<feature type="region of interest" description="Disordered" evidence="1">
    <location>
        <begin position="451"/>
        <end position="489"/>
    </location>
</feature>
<dbReference type="EMBL" id="JADBGQ010000005">
    <property type="protein sequence ID" value="KAG5395655.1"/>
    <property type="molecule type" value="Genomic_DNA"/>
</dbReference>
<proteinExistence type="predicted"/>
<name>A0ABQ7MA55_BRACM</name>
<dbReference type="PANTHER" id="PTHR31696">
    <property type="entry name" value="PROTEIN MIZU-KUSSEI 1"/>
    <property type="match status" value="1"/>
</dbReference>
<dbReference type="InterPro" id="IPR006460">
    <property type="entry name" value="MIZ1-like_pln"/>
</dbReference>
<dbReference type="NCBIfam" id="TIGR01570">
    <property type="entry name" value="A_thal_3588"/>
    <property type="match status" value="1"/>
</dbReference>
<feature type="region of interest" description="Disordered" evidence="1">
    <location>
        <begin position="528"/>
        <end position="548"/>
    </location>
</feature>
<dbReference type="PANTHER" id="PTHR31696:SF83">
    <property type="entry name" value="(RAPE) HYPOTHETICAL PROTEIN"/>
    <property type="match status" value="1"/>
</dbReference>
<dbReference type="Proteomes" id="UP000823674">
    <property type="component" value="Chromosome A05"/>
</dbReference>
<evidence type="ECO:0000313" key="3">
    <source>
        <dbReference type="Proteomes" id="UP000823674"/>
    </source>
</evidence>
<gene>
    <name evidence="2" type="primary">A05p003600.1_BraROA</name>
    <name evidence="2" type="ORF">IGI04_017469</name>
</gene>